<protein>
    <submittedName>
        <fullName evidence="1">Uncharacterized protein</fullName>
    </submittedName>
</protein>
<evidence type="ECO:0000313" key="2">
    <source>
        <dbReference type="Proteomes" id="UP000309848"/>
    </source>
</evidence>
<name>A0A4S1WQK5_9SPHN</name>
<reference evidence="1 2" key="1">
    <citation type="submission" date="2019-04" db="EMBL/GenBank/DDBJ databases">
        <title>Sphingomonas psychrotolerans sp. nov., isolated from soil in the Tianshan Mountains, Xinjiang, China.</title>
        <authorList>
            <person name="Luo Y."/>
            <person name="Sheng H."/>
        </authorList>
    </citation>
    <scope>NUCLEOTIDE SEQUENCE [LARGE SCALE GENOMIC DNA]</scope>
    <source>
        <strain evidence="1 2">KIS18-15</strain>
    </source>
</reference>
<accession>A0A4S1WQK5</accession>
<evidence type="ECO:0000313" key="1">
    <source>
        <dbReference type="EMBL" id="TGX44320.1"/>
    </source>
</evidence>
<keyword evidence="2" id="KW-1185">Reference proteome</keyword>
<comment type="caution">
    <text evidence="1">The sequence shown here is derived from an EMBL/GenBank/DDBJ whole genome shotgun (WGS) entry which is preliminary data.</text>
</comment>
<dbReference type="AlphaFoldDB" id="A0A4S1WQK5"/>
<dbReference type="Proteomes" id="UP000309848">
    <property type="component" value="Unassembled WGS sequence"/>
</dbReference>
<gene>
    <name evidence="1" type="ORF">E5A74_05835</name>
</gene>
<dbReference type="RefSeq" id="WP_135983335.1">
    <property type="nucleotide sequence ID" value="NZ_JAASQM010000002.1"/>
</dbReference>
<dbReference type="EMBL" id="SRXU01000002">
    <property type="protein sequence ID" value="TGX44320.1"/>
    <property type="molecule type" value="Genomic_DNA"/>
</dbReference>
<sequence length="124" mass="13355">MRKKSKDQTLLTGRKERVARAMRAYTTKRSGKVALADIDDAGFAKIIAAIRKQQEQLSLGKLKFREASLLPSTVVPLAGGGLEVMVRALYDQPGNAKVKATKVFDSPVRVVSGGGNSLQVSLVE</sequence>
<organism evidence="1 2">
    <name type="scientific">Sphingomonas naasensis</name>
    <dbReference type="NCBI Taxonomy" id="1344951"/>
    <lineage>
        <taxon>Bacteria</taxon>
        <taxon>Pseudomonadati</taxon>
        <taxon>Pseudomonadota</taxon>
        <taxon>Alphaproteobacteria</taxon>
        <taxon>Sphingomonadales</taxon>
        <taxon>Sphingomonadaceae</taxon>
        <taxon>Sphingomonas</taxon>
    </lineage>
</organism>
<proteinExistence type="predicted"/>